<dbReference type="Proteomes" id="UP000320693">
    <property type="component" value="Unassembled WGS sequence"/>
</dbReference>
<name>A0ABQ0S6M3_9PSEU</name>
<protein>
    <submittedName>
        <fullName evidence="1">Uncharacterized protein</fullName>
    </submittedName>
</protein>
<gene>
    <name evidence="1" type="ORF">PSA01_52980</name>
</gene>
<comment type="caution">
    <text evidence="1">The sequence shown here is derived from an EMBL/GenBank/DDBJ whole genome shotgun (WGS) entry which is preliminary data.</text>
</comment>
<keyword evidence="2" id="KW-1185">Reference proteome</keyword>
<evidence type="ECO:0000313" key="2">
    <source>
        <dbReference type="Proteomes" id="UP000320693"/>
    </source>
</evidence>
<reference evidence="1 2" key="1">
    <citation type="submission" date="2019-06" db="EMBL/GenBank/DDBJ databases">
        <title>Whole genome shotgun sequence of Pseudonocardia saturnea NBRC 14499.</title>
        <authorList>
            <person name="Hosoyama A."/>
            <person name="Uohara A."/>
            <person name="Ohji S."/>
            <person name="Ichikawa N."/>
        </authorList>
    </citation>
    <scope>NUCLEOTIDE SEQUENCE [LARGE SCALE GENOMIC DNA]</scope>
    <source>
        <strain evidence="1 2">NBRC 14499</strain>
    </source>
</reference>
<organism evidence="1 2">
    <name type="scientific">Pseudonocardia saturnea</name>
    <dbReference type="NCBI Taxonomy" id="33909"/>
    <lineage>
        <taxon>Bacteria</taxon>
        <taxon>Bacillati</taxon>
        <taxon>Actinomycetota</taxon>
        <taxon>Actinomycetes</taxon>
        <taxon>Pseudonocardiales</taxon>
        <taxon>Pseudonocardiaceae</taxon>
        <taxon>Pseudonocardia</taxon>
    </lineage>
</organism>
<accession>A0ABQ0S6M3</accession>
<dbReference type="EMBL" id="BJNH01000075">
    <property type="protein sequence ID" value="GEC28269.1"/>
    <property type="molecule type" value="Genomic_DNA"/>
</dbReference>
<proteinExistence type="predicted"/>
<sequence>MIVGDVVSGVLPTPLSDETPAAPTAYVVFDRLDDDGSEIGRMQGSRQVVDSIRPVIGPAAAAEPAETVSWTVPVWPGAMVIVAL</sequence>
<evidence type="ECO:0000313" key="1">
    <source>
        <dbReference type="EMBL" id="GEC28269.1"/>
    </source>
</evidence>